<evidence type="ECO:0000313" key="4">
    <source>
        <dbReference type="EMBL" id="KAK9767457.1"/>
    </source>
</evidence>
<evidence type="ECO:0000259" key="3">
    <source>
        <dbReference type="Pfam" id="PF04471"/>
    </source>
</evidence>
<evidence type="ECO:0000256" key="2">
    <source>
        <dbReference type="ARBA" id="ARBA00023128"/>
    </source>
</evidence>
<dbReference type="Pfam" id="PF04471">
    <property type="entry name" value="Mrr_cat"/>
    <property type="match status" value="1"/>
</dbReference>
<gene>
    <name evidence="4" type="ORF">K7432_002765</name>
</gene>
<dbReference type="EMBL" id="JASJQH010000077">
    <property type="protein sequence ID" value="KAK9767457.1"/>
    <property type="molecule type" value="Genomic_DNA"/>
</dbReference>
<dbReference type="Proteomes" id="UP001479436">
    <property type="component" value="Unassembled WGS sequence"/>
</dbReference>
<comment type="caution">
    <text evidence="4">The sequence shown here is derived from an EMBL/GenBank/DDBJ whole genome shotgun (WGS) entry which is preliminary data.</text>
</comment>
<reference evidence="4 5" key="1">
    <citation type="submission" date="2023-04" db="EMBL/GenBank/DDBJ databases">
        <title>Genome of Basidiobolus ranarum AG-B5.</title>
        <authorList>
            <person name="Stajich J.E."/>
            <person name="Carter-House D."/>
            <person name="Gryganskyi A."/>
        </authorList>
    </citation>
    <scope>NUCLEOTIDE SEQUENCE [LARGE SCALE GENOMIC DNA]</scope>
    <source>
        <strain evidence="4 5">AG-B5</strain>
    </source>
</reference>
<keyword evidence="2" id="KW-0496">Mitochondrion</keyword>
<dbReference type="InterPro" id="IPR018828">
    <property type="entry name" value="RRG7"/>
</dbReference>
<evidence type="ECO:0000313" key="5">
    <source>
        <dbReference type="Proteomes" id="UP001479436"/>
    </source>
</evidence>
<feature type="domain" description="Restriction endonuclease type IV Mrr" evidence="3">
    <location>
        <begin position="80"/>
        <end position="182"/>
    </location>
</feature>
<protein>
    <recommendedName>
        <fullName evidence="3">Restriction endonuclease type IV Mrr domain-containing protein</fullName>
    </recommendedName>
</protein>
<dbReference type="Gene3D" id="3.40.1350.10">
    <property type="match status" value="1"/>
</dbReference>
<comment type="subcellular location">
    <subcellularLocation>
        <location evidence="1">Mitochondrion</location>
    </subcellularLocation>
</comment>
<name>A0ABR2X116_9FUNG</name>
<dbReference type="SUPFAM" id="SSF52980">
    <property type="entry name" value="Restriction endonuclease-like"/>
    <property type="match status" value="1"/>
</dbReference>
<proteinExistence type="predicted"/>
<dbReference type="InterPro" id="IPR011335">
    <property type="entry name" value="Restrct_endonuc-II-like"/>
</dbReference>
<dbReference type="PANTHER" id="PTHR28133">
    <property type="entry name" value="REQUIRED FOR RESPIRATORY GROWTH PROTEIN 7, MITOCHONDRIAL"/>
    <property type="match status" value="1"/>
</dbReference>
<keyword evidence="5" id="KW-1185">Reference proteome</keyword>
<dbReference type="InterPro" id="IPR011856">
    <property type="entry name" value="tRNA_endonuc-like_dom_sf"/>
</dbReference>
<evidence type="ECO:0000256" key="1">
    <source>
        <dbReference type="ARBA" id="ARBA00004173"/>
    </source>
</evidence>
<dbReference type="InterPro" id="IPR007560">
    <property type="entry name" value="Restrct_endonuc_IV_Mrr"/>
</dbReference>
<sequence>MVWSKYLTSIPRVTRLVLHHFTWCSQGRNLFFNTRRNLTSLSSLDRTVIHKPNKRSHNDLESFLQCDYDPTSKYFVGTLFEYQINKLLKNFHIETRRCGGSDDKGVDLRGSWTLPGRTLPIVAQCKHEKKKVGPNYVREIQATVERETPGTLGILVSNKGFTKFALAQFSPAKAPIILITVNENLDIVGFHFNLATEKLLPELMITRKFSPTLEGEIVWKFAMLWNGVEYSPHTNSI</sequence>
<organism evidence="4 5">
    <name type="scientific">Basidiobolus ranarum</name>
    <dbReference type="NCBI Taxonomy" id="34480"/>
    <lineage>
        <taxon>Eukaryota</taxon>
        <taxon>Fungi</taxon>
        <taxon>Fungi incertae sedis</taxon>
        <taxon>Zoopagomycota</taxon>
        <taxon>Entomophthoromycotina</taxon>
        <taxon>Basidiobolomycetes</taxon>
        <taxon>Basidiobolales</taxon>
        <taxon>Basidiobolaceae</taxon>
        <taxon>Basidiobolus</taxon>
    </lineage>
</organism>
<accession>A0ABR2X116</accession>
<dbReference type="PANTHER" id="PTHR28133:SF1">
    <property type="entry name" value="REQUIRED FOR RESPIRATORY GROWTH PROTEIN 7, MITOCHONDRIAL"/>
    <property type="match status" value="1"/>
</dbReference>